<comment type="catalytic activity">
    <reaction evidence="19">
        <text>a 5'-end (5'-triphosphoguanosine)-adenylyl-adenylyl-cytidylyl-adenosine in mRNA + 2 S-adenosyl-L-methionine = a 5'-end (N(7)-methyl 5'-triphosphoguanosine)-(2'-O-methyladenylyl)-adenylyl-cytidylyl-adenosine in mRNA + 2 S-adenosyl-L-homocysteine + H(+)</text>
        <dbReference type="Rhea" id="RHEA:65376"/>
        <dbReference type="Rhea" id="RHEA-COMP:16797"/>
        <dbReference type="Rhea" id="RHEA-COMP:16798"/>
        <dbReference type="ChEBI" id="CHEBI:15378"/>
        <dbReference type="ChEBI" id="CHEBI:57856"/>
        <dbReference type="ChEBI" id="CHEBI:59789"/>
        <dbReference type="ChEBI" id="CHEBI:156483"/>
        <dbReference type="ChEBI" id="CHEBI:156484"/>
        <dbReference type="EC" id="2.1.1.375"/>
    </reaction>
</comment>
<organism evidence="24 25">
    <name type="scientific">Avian paramyxovirus 1</name>
    <name type="common">NDV</name>
    <name type="synonym">Avian orthoavulavirus 1</name>
    <dbReference type="NCBI Taxonomy" id="2560319"/>
    <lineage>
        <taxon>Viruses</taxon>
        <taxon>Riboviria</taxon>
        <taxon>Orthornavirae</taxon>
        <taxon>Negarnaviricota</taxon>
        <taxon>Haploviricotina</taxon>
        <taxon>Monjiviricetes</taxon>
        <taxon>Mononegavirales</taxon>
        <taxon>Paramyxoviridae</taxon>
        <taxon>Avulavirinae</taxon>
        <taxon>Orthoavulavirus</taxon>
        <taxon>Orthoavulavirus javaense</taxon>
    </lineage>
</organism>
<dbReference type="Pfam" id="PF14318">
    <property type="entry name" value="Mononeg_mRNAcap"/>
    <property type="match status" value="1"/>
</dbReference>
<evidence type="ECO:0000256" key="1">
    <source>
        <dbReference type="ARBA" id="ARBA00003132"/>
    </source>
</evidence>
<dbReference type="InterPro" id="IPR014023">
    <property type="entry name" value="Mononeg_RNA_pol_cat"/>
</dbReference>
<dbReference type="EMBL" id="KJ499462">
    <property type="protein sequence ID" value="AHY24670.1"/>
    <property type="molecule type" value="Viral_cRNA"/>
</dbReference>
<dbReference type="PROSITE" id="PS51590">
    <property type="entry name" value="SAM_MT_MNV_L"/>
    <property type="match status" value="1"/>
</dbReference>
<dbReference type="PIRSF" id="PIRSF000830">
    <property type="entry name" value="RNA_pol_ParamyxoV"/>
    <property type="match status" value="1"/>
</dbReference>
<keyword evidence="14 21" id="KW-0506">mRNA capping</keyword>
<keyword evidence="15" id="KW-0511">Multifunctional enzyme</keyword>
<protein>
    <recommendedName>
        <fullName evidence="21">RNA-directed RNA polymerase L</fullName>
        <shortName evidence="21">Protein L</shortName>
    </recommendedName>
    <alternativeName>
        <fullName evidence="21">Large structural protein</fullName>
    </alternativeName>
    <alternativeName>
        <fullName evidence="21">Replicase</fullName>
    </alternativeName>
    <alternativeName>
        <fullName evidence="21">Transcriptase</fullName>
    </alternativeName>
    <domain>
        <recommendedName>
            <fullName evidence="21">RNA-directed RNA polymerase</fullName>
            <ecNumber evidence="21">2.7.7.48</ecNumber>
        </recommendedName>
    </domain>
    <domain>
        <recommendedName>
            <fullName evidence="21">GTP phosphohydrolase</fullName>
            <ecNumber evidence="21">3.6.1.-</ecNumber>
        </recommendedName>
    </domain>
    <domain>
        <recommendedName>
            <fullName evidence="21">GDP polyribonucleotidyltransferase</fullName>
            <ecNumber evidence="21">2.7.7.88</ecNumber>
        </recommendedName>
        <alternativeName>
            <fullName evidence="21">PRNTase</fullName>
        </alternativeName>
    </domain>
    <domain>
        <recommendedName>
            <fullName evidence="21">mRNA (nucleoside-2'-O-)-methyltransferase</fullName>
            <shortName evidence="21">N1-2'-O-MTase</shortName>
            <ecNumber evidence="21">2.1.1.-</ecNumber>
        </recommendedName>
    </domain>
    <domain>
        <recommendedName>
            <fullName evidence="21">mRNA (guanine-N(7)-)-methyltransferase</fullName>
            <shortName evidence="21">G-N7-MTase</shortName>
        </recommendedName>
    </domain>
</protein>
<name>A0A023W5E6_NCDV</name>
<accession>A0A023W5E6</accession>
<evidence type="ECO:0000256" key="16">
    <source>
        <dbReference type="ARBA" id="ARBA00024494"/>
    </source>
</evidence>
<evidence type="ECO:0000256" key="7">
    <source>
        <dbReference type="ARBA" id="ARBA00022691"/>
    </source>
</evidence>
<evidence type="ECO:0000313" key="24">
    <source>
        <dbReference type="EMBL" id="AHY24670.1"/>
    </source>
</evidence>
<evidence type="ECO:0000259" key="23">
    <source>
        <dbReference type="PROSITE" id="PS51590"/>
    </source>
</evidence>
<evidence type="ECO:0000256" key="21">
    <source>
        <dbReference type="PIRNR" id="PIRNR000830"/>
    </source>
</evidence>
<evidence type="ECO:0000256" key="19">
    <source>
        <dbReference type="ARBA" id="ARBA00047370"/>
    </source>
</evidence>
<dbReference type="Pfam" id="PF00946">
    <property type="entry name" value="Mononeg_RNA_pol"/>
    <property type="match status" value="1"/>
</dbReference>
<evidence type="ECO:0000259" key="22">
    <source>
        <dbReference type="PROSITE" id="PS50526"/>
    </source>
</evidence>
<feature type="domain" description="RdRp catalytic" evidence="22">
    <location>
        <begin position="634"/>
        <end position="818"/>
    </location>
</feature>
<dbReference type="InterPro" id="IPR039736">
    <property type="entry name" value="L_poly_C"/>
</dbReference>
<dbReference type="EC" id="3.6.1.-" evidence="21"/>
<evidence type="ECO:0000256" key="20">
    <source>
        <dbReference type="ARBA" id="ARBA00048548"/>
    </source>
</evidence>
<gene>
    <name evidence="24" type="primary">L</name>
</gene>
<sequence>MAGSGSERAEHQIILPESHLSSPLVKHKLLYYWKLTGLPLPDECDFDHLILSRQWKKILESSTPDIERMIKLGRSVHQTLSHSSKLTGILHPRCLEDLVRLDIPDSTNKFRRIEKKIQIHNTRYGELFTRLCSYVEKKLLGSSWTQKIRRSEEFDSLRTDPAFWFRSSWSTAKFAWLHVKQIQRHLIVAARTRSASNKLVTLSHRSGQVFITPELVIVTHTNENKFTCLTQELVLMYADMMEGRDMVNIISSTAVHLRCLAEKIDDILRLVDALARDLGNQVYDVVALMEGFAYGAVQLLEPSGTFAGDFFSFNLQELRDTLICLLPQRIADSVTHAIANIFSGLEQNQAAEMLCLLRLWGHPLLESRAAAKAVRAQMCAPKMVDFDMILQVLSFFKGTIINGYRKKNAGVWPRVKAHTIYGKVIAQLHADSAEISHDIMLREYKNLSAIEFEACIEYDPVTNLSMFLKDKAIAHPRNNWLASFRRNLLSEEQKKNVQDSTSTNRLLIEFLESNDFDPYKEMEYLTTLEYLRDDSVAVSYSLKEKEVKVNGRIFAKLTKKLRNCQVMAEGILADQIAPFFQGNGVIQDSISLTKSMLAMSQLSYNSNRKRITDCKERVSSSRNHDLKGKHRRRVATFITTDLQKYCLNWRYQTIKLFAHAINQLMGLPHFFEWIHLRLMDTTMFVGDPFNPPSDPTDYDLTKVPNDDIYIVSARGGIEGLCQKLWTMISIAAIQLAAARSHCRVACMVQGDNQVIAVTREVRPDDSPESVLTQLHEASDNFFRELIHVNHLIGHNLKDRETIRSDTFFIYSKRIFKDGAILSQVLKNSSKLVLVSGDLSENTVMSCANISSTVARLCENGLPKDFCYYLNYLMSCIQTYFDSEFSITSSTQSGSNQSWINDIPFVHSYVLTPAQLGGLSNLQYSRLYTRNIGDPGTTAFAEVKRLEAVGLLGPNIMTNILTRPPGTGDWASLCNDPYSFNFESVASPSIVLKKHTQRVLFETCSNPLLSGVHTEDNEAEEKALAEYLLNQEVIHPRVAHAIMEASSVGRRKQIQGLVDTTNTVIKIALSRKPLGIKRHTRIINYSSMHAMLFRDDVFLSNRANHPLVSSDMCSLALADYARNRSWSPLTGGRKILGVSNPDTIELVEGEILSISGGCSKCDSGDEQFTWFHLPSNIELTDDTSKNPPMRVPYLGSKTQERRAASLAKIAHMSPHVKAALRASSVLIWAYGDNDINWTAALKLARSRCNISSEYLRLLSPLPTAGNLQHRLDDGITQMTFTPASLYRVSPYVHISNDSQRLFTEEGVKEGNVVYQQIMLLGLSLIESLFPMTVTKTYDEITLHLHSKFSCCIREAPVAVPFELTGVAPDLRVVASNKFMYDPNPVAEGDFARLDLAIFKSYELNLESYSTVELMNILSISSGKLIGQSVVSYDEETSIKNDAIIVYDNTRNWISEAQNSDVVRLFEYAALEVLLDCSYQLYYLRVRGLNNVVLYMSDLYKNMPGILLSNIAATISHPIIHSRLHTVGLISHDGSHQLADTDFIELSAKLLVSCTRRVVSGLYAGNKYDLLFPSVLDDNLNEKMLQLISRLCCLYTVLFATTREIPKIRGLPAEEKCAMLTEYLLSDAVRPLLSPEQVDSITSPSIVTFPANLYYMSRKSLNLIREREDRDSILALMFPQEPLFEFPLVQDIGARVKDQLTMKPAAFLHELDLSAPARYDAYTLEQARSDCALADMGEDQLVRYLFRGVGTASSSWYKASHLLSVPEIRCARHGNSLYLAEGSGAIMSLLELHIPHETIYYNTLFSNEMNPPQRHFGPTPTQFLNSVVYRNLQAEVPCKDGFVQEFRPLWRENTEESDLTSDKAVGYITSVVPYRSVSLLHCDIEIPPGSNQSLLDQLATNLSLIAMHSVREGGVVIVKILYSMGYYFHLLVNLFTPCSVKGYVLSNGYACRGDMECYVVFVMGYLGGPTFVNEVVRMAKTLIQRHGTLLAKSDETALMALFTSQKQRVNNILSSPLPRLAKLLRRNIDTALIEAGGQPVRPFCAESLVNTLSDITQTTQVIASHIDTVIRSVIYMEAEGDLADTVFLFTPYNLSTDGKKRTSLKQCTRQILEVTILGLGAEDLNRVGDIISLILRGTISLEDLIPLRTYLKMSTCPKYLKSVLGLTKLREMFSEGSMLYLTRAQQKFYMKTVGNAVKGYYNSGKN</sequence>
<keyword evidence="5 21" id="KW-0507">mRNA processing</keyword>
<comment type="similarity">
    <text evidence="2 21">Belongs to the paramyxovirus L protein family.</text>
</comment>
<dbReference type="Proteomes" id="UP000098141">
    <property type="component" value="Genome"/>
</dbReference>
<keyword evidence="10" id="KW-0378">Hydrolase</keyword>
<keyword evidence="8 21" id="KW-0548">Nucleotidyltransferase</keyword>
<reference evidence="24 25" key="1">
    <citation type="submission" date="2014-02" db="EMBL/GenBank/DDBJ databases">
        <title>Characteristics of a Class I type of avian paramyxovirus serotype 1 sw/CH/LHLJ/120608 isolated from swan in China and was mesogenic to SPF chickens.</title>
        <authorList>
            <person name="Zhao S."/>
            <person name="Xu Y."/>
            <person name="Han Z."/>
            <person name="Shao Y."/>
            <person name="Liu S."/>
        </authorList>
    </citation>
    <scope>NUCLEOTIDE SEQUENCE [LARGE SCALE GENOMIC DNA]</scope>
    <source>
        <strain evidence="24">Sw/CH/LHLJ/120608</strain>
    </source>
</reference>
<evidence type="ECO:0000256" key="2">
    <source>
        <dbReference type="ARBA" id="ARBA00007934"/>
    </source>
</evidence>
<keyword evidence="7 21" id="KW-0949">S-adenosyl-L-methionine</keyword>
<feature type="domain" description="Mononegavirus-type SAM-dependent 2'-O-MTase" evidence="23">
    <location>
        <begin position="1745"/>
        <end position="1958"/>
    </location>
</feature>
<dbReference type="GO" id="GO:0005524">
    <property type="term" value="F:ATP binding"/>
    <property type="evidence" value="ECO:0007669"/>
    <property type="project" value="UniProtKB-KW"/>
</dbReference>
<evidence type="ECO:0000256" key="6">
    <source>
        <dbReference type="ARBA" id="ARBA00022679"/>
    </source>
</evidence>
<comment type="catalytic activity">
    <reaction evidence="16">
        <text>a 5'-end triphospho-adenylyl-adenylyl-cytidylyl-adenosine in mRNA + GDP + H(+) = a 5'-end (5'-triphosphoguanosine)-adenylyl-adenylyl-cytidylyl-adenosine in mRNA + diphosphate</text>
        <dbReference type="Rhea" id="RHEA:65436"/>
        <dbReference type="Rhea" id="RHEA-COMP:16797"/>
        <dbReference type="Rhea" id="RHEA-COMP:16799"/>
        <dbReference type="ChEBI" id="CHEBI:15378"/>
        <dbReference type="ChEBI" id="CHEBI:33019"/>
        <dbReference type="ChEBI" id="CHEBI:58189"/>
        <dbReference type="ChEBI" id="CHEBI:156484"/>
        <dbReference type="ChEBI" id="CHEBI:156503"/>
        <dbReference type="EC" id="2.7.7.88"/>
    </reaction>
</comment>
<comment type="catalytic activity">
    <reaction evidence="20 21">
        <text>GTP + H2O = GDP + phosphate + H(+)</text>
        <dbReference type="Rhea" id="RHEA:19669"/>
        <dbReference type="ChEBI" id="CHEBI:15377"/>
        <dbReference type="ChEBI" id="CHEBI:15378"/>
        <dbReference type="ChEBI" id="CHEBI:37565"/>
        <dbReference type="ChEBI" id="CHEBI:43474"/>
        <dbReference type="ChEBI" id="CHEBI:58189"/>
    </reaction>
</comment>
<evidence type="ECO:0000256" key="17">
    <source>
        <dbReference type="ARBA" id="ARBA00024499"/>
    </source>
</evidence>
<comment type="catalytic activity">
    <reaction evidence="18 21">
        <text>a 5'-end (5'-triphosphoguanosine)-adenylyl-adenylyl-cytidylyl-adenosine in mRNA + S-adenosyl-L-methionine = a 5'-end (5'-triphosphoguanosine)-(2'-O-methyladenylyl)-adenylyl-cytidylyl-adenosine in mRNA + S-adenosyl-L-homocysteine + H(+)</text>
        <dbReference type="Rhea" id="RHEA:65380"/>
        <dbReference type="Rhea" id="RHEA-COMP:16797"/>
        <dbReference type="Rhea" id="RHEA-COMP:16801"/>
        <dbReference type="ChEBI" id="CHEBI:15378"/>
        <dbReference type="ChEBI" id="CHEBI:57856"/>
        <dbReference type="ChEBI" id="CHEBI:59789"/>
        <dbReference type="ChEBI" id="CHEBI:156482"/>
        <dbReference type="ChEBI" id="CHEBI:156484"/>
    </reaction>
</comment>
<keyword evidence="13 21" id="KW-0693">Viral RNA replication</keyword>
<evidence type="ECO:0000256" key="12">
    <source>
        <dbReference type="ARBA" id="ARBA00022844"/>
    </source>
</evidence>
<comment type="catalytic activity">
    <reaction evidence="17 21">
        <text>a 5'-end (5'-triphosphoguanosine)-(2'-O-methyladenylyl)-adenylyl-cytidylyl-adenosine in mRNA + S-adenosyl-L-methionine = a 5'-end (N(7)-methyl 5'-triphosphoguanosine)-(2'-O-methyladenylyl)-adenylyl-cytidylyl-adenosine in mRNA + S-adenosyl-L-homocysteine</text>
        <dbReference type="Rhea" id="RHEA:65440"/>
        <dbReference type="Rhea" id="RHEA-COMP:16798"/>
        <dbReference type="Rhea" id="RHEA-COMP:16801"/>
        <dbReference type="ChEBI" id="CHEBI:57856"/>
        <dbReference type="ChEBI" id="CHEBI:59789"/>
        <dbReference type="ChEBI" id="CHEBI:156482"/>
        <dbReference type="ChEBI" id="CHEBI:156483"/>
    </reaction>
</comment>
<dbReference type="GO" id="GO:0004482">
    <property type="term" value="F:mRNA 5'-cap (guanine-N7-)-methyltransferase activity"/>
    <property type="evidence" value="ECO:0007669"/>
    <property type="project" value="InterPro"/>
</dbReference>
<evidence type="ECO:0000256" key="5">
    <source>
        <dbReference type="ARBA" id="ARBA00022664"/>
    </source>
</evidence>
<dbReference type="GO" id="GO:0030430">
    <property type="term" value="C:host cell cytoplasm"/>
    <property type="evidence" value="ECO:0007669"/>
    <property type="project" value="UniProtKB-SubCell"/>
</dbReference>
<dbReference type="EC" id="2.7.7.48" evidence="21"/>
<evidence type="ECO:0000256" key="14">
    <source>
        <dbReference type="ARBA" id="ARBA00023042"/>
    </source>
</evidence>
<dbReference type="PROSITE" id="PS50526">
    <property type="entry name" value="RDRP_SSRNA_NEG_NONSEG"/>
    <property type="match status" value="1"/>
</dbReference>
<keyword evidence="11 21" id="KW-0067">ATP-binding</keyword>
<dbReference type="GO" id="GO:0044423">
    <property type="term" value="C:virion component"/>
    <property type="evidence" value="ECO:0007669"/>
    <property type="project" value="UniProtKB-KW"/>
</dbReference>
<keyword evidence="12 21" id="KW-0946">Virion</keyword>
<proteinExistence type="inferred from homology"/>
<dbReference type="GO" id="GO:0003924">
    <property type="term" value="F:GTPase activity"/>
    <property type="evidence" value="ECO:0007669"/>
    <property type="project" value="RHEA"/>
</dbReference>
<evidence type="ECO:0000256" key="4">
    <source>
        <dbReference type="ARBA" id="ARBA00022603"/>
    </source>
</evidence>
<comment type="catalytic activity">
    <reaction evidence="21">
        <text>RNA(n) + a ribonucleoside 5'-triphosphate = RNA(n+1) + diphosphate</text>
        <dbReference type="Rhea" id="RHEA:21248"/>
        <dbReference type="Rhea" id="RHEA-COMP:14527"/>
        <dbReference type="Rhea" id="RHEA-COMP:17342"/>
        <dbReference type="ChEBI" id="CHEBI:33019"/>
        <dbReference type="ChEBI" id="CHEBI:61557"/>
        <dbReference type="ChEBI" id="CHEBI:140395"/>
        <dbReference type="EC" id="2.7.7.48"/>
    </reaction>
</comment>
<evidence type="ECO:0000256" key="11">
    <source>
        <dbReference type="ARBA" id="ARBA00022840"/>
    </source>
</evidence>
<comment type="function">
    <text evidence="21">RNA-directed RNA polymerase that catalyzes the transcription of viral mRNAs, their capping and polyadenylation. The template is composed of the viral RNA tightly encapsidated by the nucleoprotein (N). The viral polymerase binds to the genomic RNA at the 3' leader promoter, and transcribes subsequently all viral mRNAs with a decreasing efficiency. The first gene is the most transcribed, and the last the least transcribed. The viral phosphoprotein acts as a processivity factor. Capping is concomitant with initiation of mRNA transcription. Indeed, a GDP polyribonucleotidyl transferase (PRNTase) adds the cap structure when the nascent RNA chain length has reached few nucleotides. Ribose 2'-O methylation of viral mRNA cap precedes and facilitates subsequent guanine-N-7 methylation, both activities being carried by the viral polymerase. Polyadenylation of mRNAs occur by a stuttering mechanism at a slipery stop site present at the end viral genes. After finishing transcription of a mRNA, the polymerase can resume transcription of the downstream gene.</text>
</comment>
<keyword evidence="3 21" id="KW-0696">RNA-directed RNA polymerase</keyword>
<evidence type="ECO:0000313" key="25">
    <source>
        <dbReference type="Proteomes" id="UP000098141"/>
    </source>
</evidence>
<evidence type="ECO:0000256" key="15">
    <source>
        <dbReference type="ARBA" id="ARBA00023268"/>
    </source>
</evidence>
<dbReference type="InterPro" id="IPR025786">
    <property type="entry name" value="Mononega_L_MeTrfase"/>
</dbReference>
<evidence type="ECO:0000256" key="9">
    <source>
        <dbReference type="ARBA" id="ARBA00022741"/>
    </source>
</evidence>
<comment type="subcellular location">
    <subcellularLocation>
        <location evidence="21">Virion</location>
    </subcellularLocation>
    <subcellularLocation>
        <location evidence="21">Host cytoplasm</location>
    </subcellularLocation>
</comment>
<evidence type="ECO:0000256" key="3">
    <source>
        <dbReference type="ARBA" id="ARBA00022484"/>
    </source>
</evidence>
<evidence type="ECO:0000256" key="13">
    <source>
        <dbReference type="ARBA" id="ARBA00022953"/>
    </source>
</evidence>
<dbReference type="InterPro" id="IPR026890">
    <property type="entry name" value="Mononeg_mRNAcap"/>
</dbReference>
<evidence type="ECO:0000256" key="18">
    <source>
        <dbReference type="ARBA" id="ARBA00047332"/>
    </source>
</evidence>
<dbReference type="EC" id="2.7.7.88" evidence="21"/>
<evidence type="ECO:0000256" key="8">
    <source>
        <dbReference type="ARBA" id="ARBA00022695"/>
    </source>
</evidence>
<keyword evidence="21" id="KW-1035">Host cytoplasm</keyword>
<dbReference type="InterPro" id="IPR016269">
    <property type="entry name" value="RNA-dir_pol_paramyxovirus"/>
</dbReference>
<evidence type="ECO:0000256" key="10">
    <source>
        <dbReference type="ARBA" id="ARBA00022801"/>
    </source>
</evidence>
<keyword evidence="9 21" id="KW-0547">Nucleotide-binding</keyword>
<dbReference type="EC" id="2.1.1.-" evidence="21"/>
<keyword evidence="6 21" id="KW-0808">Transferase</keyword>
<dbReference type="NCBIfam" id="TIGR04198">
    <property type="entry name" value="paramyx_RNAcap"/>
    <property type="match status" value="1"/>
</dbReference>
<comment type="function">
    <text evidence="1 21">RNA-directed RNA polymerase that catalyzes the replication of viral genomic RNA. The template is composed of the viral RNA tightly encapsidated by the nucleoprotein (N). The replicase mode is dependent on intracellular N protein concentration. In this mode, the polymerase replicates the whole viral genome without recognizing transcriptional signals, and the replicated genome is not caped or polyadenylated.</text>
</comment>
<dbReference type="GO" id="GO:0003968">
    <property type="term" value="F:RNA-directed RNA polymerase activity"/>
    <property type="evidence" value="ECO:0007669"/>
    <property type="project" value="UniProtKB-KW"/>
</dbReference>
<keyword evidence="4 21" id="KW-0489">Methyltransferase</keyword>